<keyword evidence="3" id="KW-1185">Reference proteome</keyword>
<dbReference type="EMBL" id="BDIP01000759">
    <property type="protein sequence ID" value="GIQ82625.1"/>
    <property type="molecule type" value="Genomic_DNA"/>
</dbReference>
<evidence type="ECO:0000256" key="1">
    <source>
        <dbReference type="SAM" id="Phobius"/>
    </source>
</evidence>
<name>A0A9K3CUF4_9EUKA</name>
<gene>
    <name evidence="2" type="ORF">KIPB_003793</name>
</gene>
<keyword evidence="1" id="KW-0472">Membrane</keyword>
<feature type="transmembrane region" description="Helical" evidence="1">
    <location>
        <begin position="35"/>
        <end position="56"/>
    </location>
</feature>
<feature type="non-terminal residue" evidence="2">
    <location>
        <position position="1"/>
    </location>
</feature>
<comment type="caution">
    <text evidence="2">The sequence shown here is derived from an EMBL/GenBank/DDBJ whole genome shotgun (WGS) entry which is preliminary data.</text>
</comment>
<dbReference type="Pfam" id="PF05935">
    <property type="entry name" value="Arylsulfotrans"/>
    <property type="match status" value="1"/>
</dbReference>
<keyword evidence="1" id="KW-1133">Transmembrane helix</keyword>
<dbReference type="GO" id="GO:0004062">
    <property type="term" value="F:aryl sulfotransferase activity"/>
    <property type="evidence" value="ECO:0007669"/>
    <property type="project" value="InterPro"/>
</dbReference>
<reference evidence="2 3" key="1">
    <citation type="journal article" date="2018" name="PLoS ONE">
        <title>The draft genome of Kipferlia bialata reveals reductive genome evolution in fornicate parasites.</title>
        <authorList>
            <person name="Tanifuji G."/>
            <person name="Takabayashi S."/>
            <person name="Kume K."/>
            <person name="Takagi M."/>
            <person name="Nakayama T."/>
            <person name="Kamikawa R."/>
            <person name="Inagaki Y."/>
            <person name="Hashimoto T."/>
        </authorList>
    </citation>
    <scope>NUCLEOTIDE SEQUENCE [LARGE SCALE GENOMIC DNA]</scope>
    <source>
        <strain evidence="2">NY0173</strain>
    </source>
</reference>
<accession>A0A9K3CUF4</accession>
<dbReference type="InterPro" id="IPR010262">
    <property type="entry name" value="Arylsulfotransferase_bact"/>
</dbReference>
<protein>
    <submittedName>
        <fullName evidence="2">Arylsulfotransferase</fullName>
    </submittedName>
</protein>
<proteinExistence type="predicted"/>
<evidence type="ECO:0000313" key="2">
    <source>
        <dbReference type="EMBL" id="GIQ82625.1"/>
    </source>
</evidence>
<keyword evidence="1" id="KW-0812">Transmembrane</keyword>
<dbReference type="Proteomes" id="UP000265618">
    <property type="component" value="Unassembled WGS sequence"/>
</dbReference>
<evidence type="ECO:0000313" key="3">
    <source>
        <dbReference type="Proteomes" id="UP000265618"/>
    </source>
</evidence>
<organism evidence="2 3">
    <name type="scientific">Kipferlia bialata</name>
    <dbReference type="NCBI Taxonomy" id="797122"/>
    <lineage>
        <taxon>Eukaryota</taxon>
        <taxon>Metamonada</taxon>
        <taxon>Carpediemonas-like organisms</taxon>
        <taxon>Kipferlia</taxon>
    </lineage>
</organism>
<dbReference type="AlphaFoldDB" id="A0A9K3CUF4"/>
<sequence>MGVSYVGNGRAVHQPPLLLRQMRCTPVGCCCGIRWLCNCCCIALVILASLVAMVAMPRIQAKKAAAAAYEALPPGLTFLDYKHSLSLMAENDLPLPQVGDSVLLQLRYKGETPEDYIGLFKVDIQHESWPEAKNIRYWDAGVNSMFKPDREGVWTVTVQHGNRLMYNPYNEDGIYNWGPHSTTHDVETVTKKVRVVPLTPLTPSKTPAKVPVTVKDLDYLNLGCRYAIPPVDMSALASAYRSVSGEYTTDMCMRVMYRRAGSRDDWKRTTCVEMQEGRPTFLTVTGMYVKTKYEMKHEYVRVVRPQPYDADYEFNSLVSQATYIEPSDSAPSVVASGLSKYKTRDFPDAVKEAMPKGGIKMQQELVEAKTGVSTEDGLIMWSALIRAPVHYTLVFATDLAGEVVYYIPHYDGAFKHANPISGIVSRPAGRGHWFMDASGGSSMNPGLSHSTTSGTFAEVDEEGVPIWTMNVWKLNDLFLDYGETVVCQTVGHHDVIRMPDGSTIMYAGFTTVDKTREPEVCLGKEWWKRFKETDIPVPLERAQQPEEHWDLILKFDAEHNLVRVWNSKEHIGWTLEEQMERTYNNLYFNLDLLAVEAIYYGDTSSDRTHANSLFYDPRDKNLVISVRNQDSVYKLNWDSGDESVPKGDPLFNIQDFALFDRDYNPIVKDYDNNVAFFSHQHLPEIYQVEGRDDIYVMTLFDNNNTPVLKHGQPENSYGIAMLVHEERKEIVLLFRRALPEFSFALGASSALHNGNFYFHS</sequence>